<feature type="transmembrane region" description="Helical" evidence="8">
    <location>
        <begin position="81"/>
        <end position="101"/>
    </location>
</feature>
<proteinExistence type="predicted"/>
<evidence type="ECO:0000256" key="8">
    <source>
        <dbReference type="SAM" id="Phobius"/>
    </source>
</evidence>
<feature type="transmembrane region" description="Helical" evidence="8">
    <location>
        <begin position="45"/>
        <end position="69"/>
    </location>
</feature>
<feature type="transmembrane region" description="Helical" evidence="8">
    <location>
        <begin position="140"/>
        <end position="163"/>
    </location>
</feature>
<accession>A0AAV2TKE1</accession>
<evidence type="ECO:0000256" key="4">
    <source>
        <dbReference type="ARBA" id="ARBA00023040"/>
    </source>
</evidence>
<evidence type="ECO:0000313" key="10">
    <source>
        <dbReference type="EMBL" id="CAL5136709.1"/>
    </source>
</evidence>
<keyword evidence="4" id="KW-0297">G-protein coupled receptor</keyword>
<dbReference type="Proteomes" id="UP001497525">
    <property type="component" value="Unassembled WGS sequence"/>
</dbReference>
<evidence type="ECO:0000256" key="1">
    <source>
        <dbReference type="ARBA" id="ARBA00004141"/>
    </source>
</evidence>
<dbReference type="GO" id="GO:0004930">
    <property type="term" value="F:G protein-coupled receptor activity"/>
    <property type="evidence" value="ECO:0007669"/>
    <property type="project" value="UniProtKB-KW"/>
</dbReference>
<gene>
    <name evidence="10" type="ORF">CDAUBV1_LOCUS10828</name>
</gene>
<comment type="subcellular location">
    <subcellularLocation>
        <location evidence="1">Membrane</location>
        <topology evidence="1">Multi-pass membrane protein</topology>
    </subcellularLocation>
</comment>
<dbReference type="InterPro" id="IPR017452">
    <property type="entry name" value="GPCR_Rhodpsn_7TM"/>
</dbReference>
<evidence type="ECO:0000256" key="7">
    <source>
        <dbReference type="ARBA" id="ARBA00023224"/>
    </source>
</evidence>
<dbReference type="GO" id="GO:0016020">
    <property type="term" value="C:membrane"/>
    <property type="evidence" value="ECO:0007669"/>
    <property type="project" value="UniProtKB-SubCell"/>
</dbReference>
<dbReference type="Gene3D" id="1.20.1070.10">
    <property type="entry name" value="Rhodopsin 7-helix transmembrane proteins"/>
    <property type="match status" value="2"/>
</dbReference>
<keyword evidence="2 8" id="KW-0812">Transmembrane</keyword>
<organism evidence="10 11">
    <name type="scientific">Calicophoron daubneyi</name>
    <name type="common">Rumen fluke</name>
    <name type="synonym">Paramphistomum daubneyi</name>
    <dbReference type="NCBI Taxonomy" id="300641"/>
    <lineage>
        <taxon>Eukaryota</taxon>
        <taxon>Metazoa</taxon>
        <taxon>Spiralia</taxon>
        <taxon>Lophotrochozoa</taxon>
        <taxon>Platyhelminthes</taxon>
        <taxon>Trematoda</taxon>
        <taxon>Digenea</taxon>
        <taxon>Plagiorchiida</taxon>
        <taxon>Pronocephalata</taxon>
        <taxon>Paramphistomoidea</taxon>
        <taxon>Paramphistomidae</taxon>
        <taxon>Calicophoron</taxon>
    </lineage>
</organism>
<dbReference type="SUPFAM" id="SSF81321">
    <property type="entry name" value="Family A G protein-coupled receptor-like"/>
    <property type="match status" value="1"/>
</dbReference>
<keyword evidence="6" id="KW-0675">Receptor</keyword>
<evidence type="ECO:0000256" key="3">
    <source>
        <dbReference type="ARBA" id="ARBA00022989"/>
    </source>
</evidence>
<evidence type="ECO:0000313" key="11">
    <source>
        <dbReference type="Proteomes" id="UP001497525"/>
    </source>
</evidence>
<name>A0AAV2TKE1_CALDB</name>
<keyword evidence="7" id="KW-0807">Transducer</keyword>
<dbReference type="PROSITE" id="PS50262">
    <property type="entry name" value="G_PROTEIN_RECEP_F1_2"/>
    <property type="match status" value="1"/>
</dbReference>
<keyword evidence="5 8" id="KW-0472">Membrane</keyword>
<evidence type="ECO:0000256" key="6">
    <source>
        <dbReference type="ARBA" id="ARBA00023170"/>
    </source>
</evidence>
<dbReference type="Pfam" id="PF00001">
    <property type="entry name" value="7tm_1"/>
    <property type="match status" value="1"/>
</dbReference>
<dbReference type="EMBL" id="CAXLJL010000345">
    <property type="protein sequence ID" value="CAL5136709.1"/>
    <property type="molecule type" value="Genomic_DNA"/>
</dbReference>
<evidence type="ECO:0000256" key="5">
    <source>
        <dbReference type="ARBA" id="ARBA00023136"/>
    </source>
</evidence>
<dbReference type="InterPro" id="IPR000276">
    <property type="entry name" value="GPCR_Rhodpsn"/>
</dbReference>
<feature type="domain" description="G-protein coupled receptors family 1 profile" evidence="9">
    <location>
        <begin position="61"/>
        <end position="114"/>
    </location>
</feature>
<keyword evidence="3 8" id="KW-1133">Transmembrane helix</keyword>
<dbReference type="PRINTS" id="PR00237">
    <property type="entry name" value="GPCRRHODOPSN"/>
</dbReference>
<sequence length="210" mass="23776">MSQWWSRRDSGNITYGELWPEDPEFSSMVHPHWHSFRPPDPIHNYLAGAYIGIIGLTGVFENLLVIVLFTLDPVLRTPTNLLILNLAVSDLIFSAVNGFPLKTLAAFNQRWPWGRQGNYIPEGFHTSCTFDYLSTDWGNVLFNAGMYIFGFLMPVLMLVLSYWKIVLKSRRSKLNLFNLSRSEAREDSSGVICVTSRNGLDGALVKAKTT</sequence>
<dbReference type="PANTHER" id="PTHR24240">
    <property type="entry name" value="OPSIN"/>
    <property type="match status" value="1"/>
</dbReference>
<comment type="caution">
    <text evidence="10">The sequence shown here is derived from an EMBL/GenBank/DDBJ whole genome shotgun (WGS) entry which is preliminary data.</text>
</comment>
<dbReference type="InterPro" id="IPR050125">
    <property type="entry name" value="GPCR_opsins"/>
</dbReference>
<evidence type="ECO:0000259" key="9">
    <source>
        <dbReference type="PROSITE" id="PS50262"/>
    </source>
</evidence>
<protein>
    <recommendedName>
        <fullName evidence="9">G-protein coupled receptors family 1 profile domain-containing protein</fullName>
    </recommendedName>
</protein>
<dbReference type="AlphaFoldDB" id="A0AAV2TKE1"/>
<reference evidence="10" key="1">
    <citation type="submission" date="2024-06" db="EMBL/GenBank/DDBJ databases">
        <authorList>
            <person name="Liu X."/>
            <person name="Lenzi L."/>
            <person name="Haldenby T S."/>
            <person name="Uol C."/>
        </authorList>
    </citation>
    <scope>NUCLEOTIDE SEQUENCE</scope>
</reference>
<evidence type="ECO:0000256" key="2">
    <source>
        <dbReference type="ARBA" id="ARBA00022692"/>
    </source>
</evidence>